<dbReference type="AlphaFoldDB" id="W7X9L7"/>
<feature type="transmembrane region" description="Helical" evidence="1">
    <location>
        <begin position="20"/>
        <end position="36"/>
    </location>
</feature>
<dbReference type="KEGG" id="tet:TTHERM_000338549"/>
<evidence type="ECO:0000313" key="3">
    <source>
        <dbReference type="Proteomes" id="UP000009168"/>
    </source>
</evidence>
<feature type="transmembrane region" description="Helical" evidence="1">
    <location>
        <begin position="57"/>
        <end position="77"/>
    </location>
</feature>
<protein>
    <submittedName>
        <fullName evidence="2">Transmembrane protein, putative</fullName>
    </submittedName>
</protein>
<evidence type="ECO:0000313" key="2">
    <source>
        <dbReference type="EMBL" id="EWS74037.1"/>
    </source>
</evidence>
<dbReference type="InParanoid" id="W7X9L7"/>
<keyword evidence="3" id="KW-1185">Reference proteome</keyword>
<dbReference type="EMBL" id="GG662666">
    <property type="protein sequence ID" value="EWS74037.1"/>
    <property type="molecule type" value="Genomic_DNA"/>
</dbReference>
<organism evidence="2 3">
    <name type="scientific">Tetrahymena thermophila (strain SB210)</name>
    <dbReference type="NCBI Taxonomy" id="312017"/>
    <lineage>
        <taxon>Eukaryota</taxon>
        <taxon>Sar</taxon>
        <taxon>Alveolata</taxon>
        <taxon>Ciliophora</taxon>
        <taxon>Intramacronucleata</taxon>
        <taxon>Oligohymenophorea</taxon>
        <taxon>Hymenostomatida</taxon>
        <taxon>Tetrahymenina</taxon>
        <taxon>Tetrahymenidae</taxon>
        <taxon>Tetrahymena</taxon>
    </lineage>
</organism>
<keyword evidence="1 2" id="KW-0812">Transmembrane</keyword>
<feature type="transmembrane region" description="Helical" evidence="1">
    <location>
        <begin position="187"/>
        <end position="206"/>
    </location>
</feature>
<dbReference type="Proteomes" id="UP000009168">
    <property type="component" value="Unassembled WGS sequence"/>
</dbReference>
<reference evidence="3" key="1">
    <citation type="journal article" date="2006" name="PLoS Biol.">
        <title>Macronuclear genome sequence of the ciliate Tetrahymena thermophila, a model eukaryote.</title>
        <authorList>
            <person name="Eisen J.A."/>
            <person name="Coyne R.S."/>
            <person name="Wu M."/>
            <person name="Wu D."/>
            <person name="Thiagarajan M."/>
            <person name="Wortman J.R."/>
            <person name="Badger J.H."/>
            <person name="Ren Q."/>
            <person name="Amedeo P."/>
            <person name="Jones K.M."/>
            <person name="Tallon L.J."/>
            <person name="Delcher A.L."/>
            <person name="Salzberg S.L."/>
            <person name="Silva J.C."/>
            <person name="Haas B.J."/>
            <person name="Majoros W.H."/>
            <person name="Farzad M."/>
            <person name="Carlton J.M."/>
            <person name="Smith R.K. Jr."/>
            <person name="Garg J."/>
            <person name="Pearlman R.E."/>
            <person name="Karrer K.M."/>
            <person name="Sun L."/>
            <person name="Manning G."/>
            <person name="Elde N.C."/>
            <person name="Turkewitz A.P."/>
            <person name="Asai D.J."/>
            <person name="Wilkes D.E."/>
            <person name="Wang Y."/>
            <person name="Cai H."/>
            <person name="Collins K."/>
            <person name="Stewart B.A."/>
            <person name="Lee S.R."/>
            <person name="Wilamowska K."/>
            <person name="Weinberg Z."/>
            <person name="Ruzzo W.L."/>
            <person name="Wloga D."/>
            <person name="Gaertig J."/>
            <person name="Frankel J."/>
            <person name="Tsao C.-C."/>
            <person name="Gorovsky M.A."/>
            <person name="Keeling P.J."/>
            <person name="Waller R.F."/>
            <person name="Patron N.J."/>
            <person name="Cherry J.M."/>
            <person name="Stover N.A."/>
            <person name="Krieger C.J."/>
            <person name="del Toro C."/>
            <person name="Ryder H.F."/>
            <person name="Williamson S.C."/>
            <person name="Barbeau R.A."/>
            <person name="Hamilton E.P."/>
            <person name="Orias E."/>
        </authorList>
    </citation>
    <scope>NUCLEOTIDE SEQUENCE [LARGE SCALE GENOMIC DNA]</scope>
    <source>
        <strain evidence="3">SB210</strain>
    </source>
</reference>
<name>W7X9L7_TETTS</name>
<keyword evidence="1" id="KW-1133">Transmembrane helix</keyword>
<evidence type="ECO:0000256" key="1">
    <source>
        <dbReference type="SAM" id="Phobius"/>
    </source>
</evidence>
<sequence>MYSKIMIINIQYKYLQLEIYQLWLNFILFIKIVYCVENFDLIKKDYTNFLILKHQQIFWDYYFLSYFQILIFQYLGSLILQELLFFNHQFIRLLLLAINCILFLVNFKIHSQIINLKVLNVISAIHGECQNKRCFKVLKVITFVIIIYLDDYMIFFSSLNQKKKDAIFELCQQDINYYPIMDQYQNYYFLINCMTCFAYLHILGFFRIRFKFNSNYQEILLFLQHCYAIYYVYKN</sequence>
<dbReference type="RefSeq" id="XP_012653436.1">
    <property type="nucleotide sequence ID" value="XM_012797982.1"/>
</dbReference>
<feature type="transmembrane region" description="Helical" evidence="1">
    <location>
        <begin position="89"/>
        <end position="107"/>
    </location>
</feature>
<gene>
    <name evidence="2" type="ORF">TTHERM_000338549</name>
</gene>
<dbReference type="GeneID" id="24438495"/>
<accession>W7X9L7</accession>
<proteinExistence type="predicted"/>
<keyword evidence="1" id="KW-0472">Membrane</keyword>
<feature type="transmembrane region" description="Helical" evidence="1">
    <location>
        <begin position="140"/>
        <end position="159"/>
    </location>
</feature>